<dbReference type="InterPro" id="IPR013783">
    <property type="entry name" value="Ig-like_fold"/>
</dbReference>
<dbReference type="PROSITE" id="PS50835">
    <property type="entry name" value="IG_LIKE"/>
    <property type="match status" value="1"/>
</dbReference>
<name>A0A8C9SSZ8_SCLFO</name>
<evidence type="ECO:0000256" key="1">
    <source>
        <dbReference type="ARBA" id="ARBA00022729"/>
    </source>
</evidence>
<keyword evidence="5" id="KW-1185">Reference proteome</keyword>
<dbReference type="InterPro" id="IPR036179">
    <property type="entry name" value="Ig-like_dom_sf"/>
</dbReference>
<dbReference type="GO" id="GO:0005886">
    <property type="term" value="C:plasma membrane"/>
    <property type="evidence" value="ECO:0007669"/>
    <property type="project" value="TreeGrafter"/>
</dbReference>
<dbReference type="GO" id="GO:0007166">
    <property type="term" value="P:cell surface receptor signaling pathway"/>
    <property type="evidence" value="ECO:0007669"/>
    <property type="project" value="TreeGrafter"/>
</dbReference>
<dbReference type="SMART" id="SM00409">
    <property type="entry name" value="IG"/>
    <property type="match status" value="1"/>
</dbReference>
<evidence type="ECO:0000259" key="3">
    <source>
        <dbReference type="PROSITE" id="PS50835"/>
    </source>
</evidence>
<keyword evidence="2" id="KW-0391">Immunity</keyword>
<dbReference type="InterPro" id="IPR013106">
    <property type="entry name" value="Ig_V-set"/>
</dbReference>
<dbReference type="PANTHER" id="PTHR23268">
    <property type="entry name" value="T-CELL RECEPTOR BETA CHAIN"/>
    <property type="match status" value="1"/>
</dbReference>
<dbReference type="Gene3D" id="2.60.40.10">
    <property type="entry name" value="Immunoglobulins"/>
    <property type="match status" value="1"/>
</dbReference>
<protein>
    <recommendedName>
        <fullName evidence="3">Ig-like domain-containing protein</fullName>
    </recommendedName>
</protein>
<reference evidence="4 5" key="1">
    <citation type="submission" date="2019-04" db="EMBL/GenBank/DDBJ databases">
        <authorList>
            <consortium name="Wellcome Sanger Institute Data Sharing"/>
        </authorList>
    </citation>
    <scope>NUCLEOTIDE SEQUENCE [LARGE SCALE GENOMIC DNA]</scope>
</reference>
<keyword evidence="1" id="KW-0732">Signal</keyword>
<accession>A0A8C9SSZ8</accession>
<feature type="domain" description="Ig-like" evidence="3">
    <location>
        <begin position="47"/>
        <end position="140"/>
    </location>
</feature>
<reference evidence="4" key="3">
    <citation type="submission" date="2025-09" db="UniProtKB">
        <authorList>
            <consortium name="Ensembl"/>
        </authorList>
    </citation>
    <scope>IDENTIFICATION</scope>
</reference>
<evidence type="ECO:0000313" key="4">
    <source>
        <dbReference type="Ensembl" id="ENSSFOP00015042268.1"/>
    </source>
</evidence>
<dbReference type="GeneTree" id="ENSGT01140000283689"/>
<dbReference type="Proteomes" id="UP000694397">
    <property type="component" value="Chromosome 15"/>
</dbReference>
<dbReference type="AlphaFoldDB" id="A0A8C9SSZ8"/>
<dbReference type="OrthoDB" id="9049585at2759"/>
<dbReference type="InterPro" id="IPR050413">
    <property type="entry name" value="TCR_beta_variable"/>
</dbReference>
<reference evidence="4" key="2">
    <citation type="submission" date="2025-08" db="UniProtKB">
        <authorList>
            <consortium name="Ensembl"/>
        </authorList>
    </citation>
    <scope>IDENTIFICATION</scope>
</reference>
<dbReference type="Ensembl" id="ENSSFOT00015057979.1">
    <property type="protein sequence ID" value="ENSSFOP00015042268.1"/>
    <property type="gene ID" value="ENSSFOG00015025905.1"/>
</dbReference>
<dbReference type="SMART" id="SM00406">
    <property type="entry name" value="IGv"/>
    <property type="match status" value="1"/>
</dbReference>
<dbReference type="Pfam" id="PF07686">
    <property type="entry name" value="V-set"/>
    <property type="match status" value="1"/>
</dbReference>
<dbReference type="SUPFAM" id="SSF48726">
    <property type="entry name" value="Immunoglobulin"/>
    <property type="match status" value="1"/>
</dbReference>
<dbReference type="InterPro" id="IPR007110">
    <property type="entry name" value="Ig-like_dom"/>
</dbReference>
<evidence type="ECO:0000256" key="2">
    <source>
        <dbReference type="ARBA" id="ARBA00022859"/>
    </source>
</evidence>
<dbReference type="GO" id="GO:0002376">
    <property type="term" value="P:immune system process"/>
    <property type="evidence" value="ECO:0007669"/>
    <property type="project" value="UniProtKB-KW"/>
</dbReference>
<proteinExistence type="predicted"/>
<dbReference type="InterPro" id="IPR003599">
    <property type="entry name" value="Ig_sub"/>
</dbReference>
<sequence length="229" mass="25431">MFWFRQRPGENIELIVFTSVGLEACSFFIFDVHSQIFFVSAGDTRGNDVTQTPTILFVPKGTNAEMNCSHNKGAAYFQMYWYQQLPGENIHSIEDPFTEHFNISGNGASWASLHISSVRAEDSAVFFCAVSQHSGEDAVSLPQLHKTTKACFEDTDSEGAAGLSETELITCKWAAISFPTNISEGHCEIRIPKKCNLSCVEESVVQRINWLSVVMRDFMGGGSPSYTFL</sequence>
<organism evidence="4 5">
    <name type="scientific">Scleropages formosus</name>
    <name type="common">Asian bonytongue</name>
    <name type="synonym">Osteoglossum formosum</name>
    <dbReference type="NCBI Taxonomy" id="113540"/>
    <lineage>
        <taxon>Eukaryota</taxon>
        <taxon>Metazoa</taxon>
        <taxon>Chordata</taxon>
        <taxon>Craniata</taxon>
        <taxon>Vertebrata</taxon>
        <taxon>Euteleostomi</taxon>
        <taxon>Actinopterygii</taxon>
        <taxon>Neopterygii</taxon>
        <taxon>Teleostei</taxon>
        <taxon>Osteoglossocephala</taxon>
        <taxon>Osteoglossomorpha</taxon>
        <taxon>Osteoglossiformes</taxon>
        <taxon>Osteoglossidae</taxon>
        <taxon>Scleropages</taxon>
    </lineage>
</organism>
<evidence type="ECO:0000313" key="5">
    <source>
        <dbReference type="Proteomes" id="UP000694397"/>
    </source>
</evidence>